<protein>
    <recommendedName>
        <fullName evidence="9">DNA 3'-5' helicase</fullName>
        <ecNumber evidence="9">5.6.2.4</ecNumber>
    </recommendedName>
    <alternativeName>
        <fullName evidence="10">DNA 3'-5' helicase II</fullName>
    </alternativeName>
</protein>
<evidence type="ECO:0000256" key="10">
    <source>
        <dbReference type="ARBA" id="ARBA00034923"/>
    </source>
</evidence>
<evidence type="ECO:0000256" key="7">
    <source>
        <dbReference type="ARBA" id="ARBA00023235"/>
    </source>
</evidence>
<evidence type="ECO:0000256" key="5">
    <source>
        <dbReference type="ARBA" id="ARBA00022840"/>
    </source>
</evidence>
<evidence type="ECO:0000256" key="12">
    <source>
        <dbReference type="PROSITE-ProRule" id="PRU00560"/>
    </source>
</evidence>
<keyword evidence="5 12" id="KW-0067">ATP-binding</keyword>
<accession>A0ABV8Q224</accession>
<reference evidence="15" key="1">
    <citation type="journal article" date="2019" name="Int. J. Syst. Evol. Microbiol.">
        <title>The Global Catalogue of Microorganisms (GCM) 10K type strain sequencing project: providing services to taxonomists for standard genome sequencing and annotation.</title>
        <authorList>
            <consortium name="The Broad Institute Genomics Platform"/>
            <consortium name="The Broad Institute Genome Sequencing Center for Infectious Disease"/>
            <person name="Wu L."/>
            <person name="Ma J."/>
        </authorList>
    </citation>
    <scope>NUCLEOTIDE SEQUENCE [LARGE SCALE GENOMIC DNA]</scope>
    <source>
        <strain evidence="15">CECT 8010</strain>
    </source>
</reference>
<keyword evidence="6" id="KW-0238">DNA-binding</keyword>
<keyword evidence="3 12" id="KW-0378">Hydrolase</keyword>
<dbReference type="InterPro" id="IPR027417">
    <property type="entry name" value="P-loop_NTPase"/>
</dbReference>
<feature type="domain" description="UvrD-like helicase ATP-binding" evidence="13">
    <location>
        <begin position="2"/>
        <end position="271"/>
    </location>
</feature>
<dbReference type="PANTHER" id="PTHR11070:SF2">
    <property type="entry name" value="ATP-DEPENDENT DNA HELICASE SRS2"/>
    <property type="match status" value="1"/>
</dbReference>
<dbReference type="SUPFAM" id="SSF52540">
    <property type="entry name" value="P-loop containing nucleoside triphosphate hydrolases"/>
    <property type="match status" value="1"/>
</dbReference>
<evidence type="ECO:0000256" key="3">
    <source>
        <dbReference type="ARBA" id="ARBA00022801"/>
    </source>
</evidence>
<dbReference type="EMBL" id="JBHSDC010000029">
    <property type="protein sequence ID" value="MFC4233384.1"/>
    <property type="molecule type" value="Genomic_DNA"/>
</dbReference>
<evidence type="ECO:0000256" key="9">
    <source>
        <dbReference type="ARBA" id="ARBA00034808"/>
    </source>
</evidence>
<dbReference type="Pfam" id="PF00580">
    <property type="entry name" value="UvrD-helicase"/>
    <property type="match status" value="1"/>
</dbReference>
<organism evidence="14 15">
    <name type="scientific">Parasediminibacterium paludis</name>
    <dbReference type="NCBI Taxonomy" id="908966"/>
    <lineage>
        <taxon>Bacteria</taxon>
        <taxon>Pseudomonadati</taxon>
        <taxon>Bacteroidota</taxon>
        <taxon>Chitinophagia</taxon>
        <taxon>Chitinophagales</taxon>
        <taxon>Chitinophagaceae</taxon>
        <taxon>Parasediminibacterium</taxon>
    </lineage>
</organism>
<dbReference type="InterPro" id="IPR000212">
    <property type="entry name" value="DNA_helicase_UvrD/REP"/>
</dbReference>
<gene>
    <name evidence="14" type="ORF">ACFOW1_15900</name>
</gene>
<evidence type="ECO:0000256" key="6">
    <source>
        <dbReference type="ARBA" id="ARBA00023125"/>
    </source>
</evidence>
<dbReference type="PANTHER" id="PTHR11070">
    <property type="entry name" value="UVRD / RECB / PCRA DNA HELICASE FAMILY MEMBER"/>
    <property type="match status" value="1"/>
</dbReference>
<sequence length="584" mass="66798">MLAGLNSKQRDAVLQEGNVLLTACPGSGKTRVLTYKIAHELQFIEDTKKIIVALTFTNRAADEIKRRLIKMDLDPSQVWSGTIHSFSLEWILRPYSSEIEELKKGFSIADEYKSSEILKELKESYGLGFFDEINTRLNKDGSINELDRTKIKLIQEYHEILKSEKLIDFDQILFFAYKLMTKYPIIAKTLNNIFHLICVDEYQDTQDLQYAIIASIFKVSNGSTKLFIVGDRDQAIYGSLGGMAKNAKEIIDEFGGIELTELELSGNYRSTQRIIDYYRNFQTETIEIESQCSYSTERGFLSLDRIVNKDNLVENIATIIENSIAQGIPEHEICVLAPQWWLVIPMGRKLKNRLPNINFDAIGLSPLIKAQENVWVKASKLFLTEPSPKMYFLRNRWAHELLNELEALGVAVFEQTEKKAKKLLKAINSTSSINENGLNYLEERFLQMTTLLGISIESNEHLLVQWTNFFDGTRAKMENSDFDYAKDTKSFKRLFNHNSGVVVNTCHGIKGEEFQTVIAFGLLTNYIPHWKEDDLIKAGKKLLYVICSRAKRNLYLIAEKGRTTRRGAALGTTSLLANVRYTYD</sequence>
<evidence type="ECO:0000313" key="15">
    <source>
        <dbReference type="Proteomes" id="UP001595906"/>
    </source>
</evidence>
<evidence type="ECO:0000256" key="1">
    <source>
        <dbReference type="ARBA" id="ARBA00009922"/>
    </source>
</evidence>
<comment type="caution">
    <text evidence="14">The sequence shown here is derived from an EMBL/GenBank/DDBJ whole genome shotgun (WGS) entry which is preliminary data.</text>
</comment>
<evidence type="ECO:0000259" key="13">
    <source>
        <dbReference type="PROSITE" id="PS51198"/>
    </source>
</evidence>
<dbReference type="Gene3D" id="3.40.50.300">
    <property type="entry name" value="P-loop containing nucleotide triphosphate hydrolases"/>
    <property type="match status" value="2"/>
</dbReference>
<dbReference type="PROSITE" id="PS51198">
    <property type="entry name" value="UVRD_HELICASE_ATP_BIND"/>
    <property type="match status" value="1"/>
</dbReference>
<evidence type="ECO:0000256" key="11">
    <source>
        <dbReference type="ARBA" id="ARBA00048988"/>
    </source>
</evidence>
<comment type="similarity">
    <text evidence="1">Belongs to the helicase family. UvrD subfamily.</text>
</comment>
<keyword evidence="15" id="KW-1185">Reference proteome</keyword>
<dbReference type="Pfam" id="PF13361">
    <property type="entry name" value="UvrD_C"/>
    <property type="match status" value="1"/>
</dbReference>
<comment type="catalytic activity">
    <reaction evidence="11">
        <text>ATP + H2O = ADP + phosphate + H(+)</text>
        <dbReference type="Rhea" id="RHEA:13065"/>
        <dbReference type="ChEBI" id="CHEBI:15377"/>
        <dbReference type="ChEBI" id="CHEBI:15378"/>
        <dbReference type="ChEBI" id="CHEBI:30616"/>
        <dbReference type="ChEBI" id="CHEBI:43474"/>
        <dbReference type="ChEBI" id="CHEBI:456216"/>
        <dbReference type="EC" id="5.6.2.4"/>
    </reaction>
</comment>
<evidence type="ECO:0000256" key="2">
    <source>
        <dbReference type="ARBA" id="ARBA00022741"/>
    </source>
</evidence>
<proteinExistence type="inferred from homology"/>
<dbReference type="InterPro" id="IPR013986">
    <property type="entry name" value="DExx_box_DNA_helicase_dom_sf"/>
</dbReference>
<name>A0ABV8Q224_9BACT</name>
<dbReference type="EC" id="5.6.2.4" evidence="9"/>
<dbReference type="Gene3D" id="1.10.10.160">
    <property type="match status" value="1"/>
</dbReference>
<keyword evidence="2 12" id="KW-0547">Nucleotide-binding</keyword>
<evidence type="ECO:0000256" key="8">
    <source>
        <dbReference type="ARBA" id="ARBA00034617"/>
    </source>
</evidence>
<dbReference type="InterPro" id="IPR014017">
    <property type="entry name" value="DNA_helicase_UvrD-like_C"/>
</dbReference>
<dbReference type="CDD" id="cd17932">
    <property type="entry name" value="DEXQc_UvrD"/>
    <property type="match status" value="1"/>
</dbReference>
<dbReference type="InterPro" id="IPR014016">
    <property type="entry name" value="UvrD-like_ATP-bd"/>
</dbReference>
<evidence type="ECO:0000256" key="4">
    <source>
        <dbReference type="ARBA" id="ARBA00022806"/>
    </source>
</evidence>
<evidence type="ECO:0000313" key="14">
    <source>
        <dbReference type="EMBL" id="MFC4233384.1"/>
    </source>
</evidence>
<keyword evidence="4 12" id="KW-0347">Helicase</keyword>
<dbReference type="RefSeq" id="WP_379015640.1">
    <property type="nucleotide sequence ID" value="NZ_JBHSDC010000029.1"/>
</dbReference>
<dbReference type="Proteomes" id="UP001595906">
    <property type="component" value="Unassembled WGS sequence"/>
</dbReference>
<feature type="binding site" evidence="12">
    <location>
        <begin position="23"/>
        <end position="30"/>
    </location>
    <ligand>
        <name>ATP</name>
        <dbReference type="ChEBI" id="CHEBI:30616"/>
    </ligand>
</feature>
<comment type="catalytic activity">
    <reaction evidence="8">
        <text>Couples ATP hydrolysis with the unwinding of duplex DNA by translocating in the 3'-5' direction.</text>
        <dbReference type="EC" id="5.6.2.4"/>
    </reaction>
</comment>
<keyword evidence="7" id="KW-0413">Isomerase</keyword>
<dbReference type="Gene3D" id="1.10.486.10">
    <property type="entry name" value="PCRA, domain 4"/>
    <property type="match status" value="1"/>
</dbReference>